<reference evidence="2 3" key="1">
    <citation type="submission" date="2022-01" db="EMBL/GenBank/DDBJ databases">
        <title>A chromosomal length assembly of Cordylochernes scorpioides.</title>
        <authorList>
            <person name="Zeh D."/>
            <person name="Zeh J."/>
        </authorList>
    </citation>
    <scope>NUCLEOTIDE SEQUENCE [LARGE SCALE GENOMIC DNA]</scope>
    <source>
        <strain evidence="2">IN4F17</strain>
        <tissue evidence="2">Whole Body</tissue>
    </source>
</reference>
<evidence type="ECO:0000256" key="1">
    <source>
        <dbReference type="SAM" id="MobiDB-lite"/>
    </source>
</evidence>
<dbReference type="EMBL" id="CP092865">
    <property type="protein sequence ID" value="UYV65225.1"/>
    <property type="molecule type" value="Genomic_DNA"/>
</dbReference>
<keyword evidence="3" id="KW-1185">Reference proteome</keyword>
<feature type="compositionally biased region" description="Basic and acidic residues" evidence="1">
    <location>
        <begin position="1"/>
        <end position="19"/>
    </location>
</feature>
<gene>
    <name evidence="2" type="ORF">LAZ67_3003640</name>
</gene>
<feature type="region of interest" description="Disordered" evidence="1">
    <location>
        <begin position="1"/>
        <end position="42"/>
    </location>
</feature>
<proteinExistence type="predicted"/>
<sequence>MESDGKEVKSDGKRWKRGIEQNSGPPTKKQTTLTGPVHSGERESIDGELKMLILNMAAEIKSLGERIDIRLTKIKTRMDDWDMRFCNIEVKLTKCIESQQATENWLHVIR</sequence>
<dbReference type="Proteomes" id="UP001235939">
    <property type="component" value="Chromosome 03"/>
</dbReference>
<name>A0ABY6KC21_9ARAC</name>
<feature type="compositionally biased region" description="Polar residues" evidence="1">
    <location>
        <begin position="20"/>
        <end position="34"/>
    </location>
</feature>
<evidence type="ECO:0000313" key="3">
    <source>
        <dbReference type="Proteomes" id="UP001235939"/>
    </source>
</evidence>
<accession>A0ABY6KC21</accession>
<protein>
    <submittedName>
        <fullName evidence="2">Uncharacterized protein</fullName>
    </submittedName>
</protein>
<organism evidence="2 3">
    <name type="scientific">Cordylochernes scorpioides</name>
    <dbReference type="NCBI Taxonomy" id="51811"/>
    <lineage>
        <taxon>Eukaryota</taxon>
        <taxon>Metazoa</taxon>
        <taxon>Ecdysozoa</taxon>
        <taxon>Arthropoda</taxon>
        <taxon>Chelicerata</taxon>
        <taxon>Arachnida</taxon>
        <taxon>Pseudoscorpiones</taxon>
        <taxon>Cheliferoidea</taxon>
        <taxon>Chernetidae</taxon>
        <taxon>Cordylochernes</taxon>
    </lineage>
</organism>
<evidence type="ECO:0000313" key="2">
    <source>
        <dbReference type="EMBL" id="UYV65225.1"/>
    </source>
</evidence>